<proteinExistence type="predicted"/>
<name>A0A0D0HYT4_9MICO</name>
<keyword evidence="2" id="KW-1185">Reference proteome</keyword>
<dbReference type="OrthoDB" id="9987581at2"/>
<sequence length="101" mass="9752">MSGAMRLSDAALSQAGRKLVEAAAGMLNGGAKRPAVISTISGAGGEVSLYLRGFPVARAALADAAKSSSVAVSAVMEESAALDTAIASALPAGFTLGEGGT</sequence>
<reference evidence="1 2" key="1">
    <citation type="submission" date="2015-01" db="EMBL/GenBank/DDBJ databases">
        <title>Draft genome sequence of Leucobacter komagatae strain VKM ST2845.</title>
        <authorList>
            <person name="Karlyshev A.V."/>
            <person name="Kudryashova E.B."/>
        </authorList>
    </citation>
    <scope>NUCLEOTIDE SEQUENCE [LARGE SCALE GENOMIC DNA]</scope>
    <source>
        <strain evidence="1 2">VKM ST2845</strain>
    </source>
</reference>
<dbReference type="AlphaFoldDB" id="A0A0D0HYT4"/>
<dbReference type="Proteomes" id="UP000032120">
    <property type="component" value="Unassembled WGS sequence"/>
</dbReference>
<gene>
    <name evidence="1" type="ORF">SD72_07345</name>
</gene>
<evidence type="ECO:0000313" key="2">
    <source>
        <dbReference type="Proteomes" id="UP000032120"/>
    </source>
</evidence>
<comment type="caution">
    <text evidence="1">The sequence shown here is derived from an EMBL/GenBank/DDBJ whole genome shotgun (WGS) entry which is preliminary data.</text>
</comment>
<evidence type="ECO:0000313" key="1">
    <source>
        <dbReference type="EMBL" id="KIP52761.1"/>
    </source>
</evidence>
<protein>
    <submittedName>
        <fullName evidence="1">Uncharacterized protein</fullName>
    </submittedName>
</protein>
<dbReference type="RefSeq" id="WP_042543785.1">
    <property type="nucleotide sequence ID" value="NZ_JXSQ01000007.1"/>
</dbReference>
<organism evidence="1 2">
    <name type="scientific">Leucobacter komagatae</name>
    <dbReference type="NCBI Taxonomy" id="55969"/>
    <lineage>
        <taxon>Bacteria</taxon>
        <taxon>Bacillati</taxon>
        <taxon>Actinomycetota</taxon>
        <taxon>Actinomycetes</taxon>
        <taxon>Micrococcales</taxon>
        <taxon>Microbacteriaceae</taxon>
        <taxon>Leucobacter</taxon>
    </lineage>
</organism>
<dbReference type="EMBL" id="JXSQ01000007">
    <property type="protein sequence ID" value="KIP52761.1"/>
    <property type="molecule type" value="Genomic_DNA"/>
</dbReference>
<accession>A0A0D0HYT4</accession>